<feature type="non-terminal residue" evidence="2">
    <location>
        <position position="1"/>
    </location>
</feature>
<dbReference type="Proteomes" id="UP000257109">
    <property type="component" value="Unassembled WGS sequence"/>
</dbReference>
<proteinExistence type="predicted"/>
<keyword evidence="3" id="KW-1185">Reference proteome</keyword>
<organism evidence="2 3">
    <name type="scientific">Mucuna pruriens</name>
    <name type="common">Velvet bean</name>
    <name type="synonym">Dolichos pruriens</name>
    <dbReference type="NCBI Taxonomy" id="157652"/>
    <lineage>
        <taxon>Eukaryota</taxon>
        <taxon>Viridiplantae</taxon>
        <taxon>Streptophyta</taxon>
        <taxon>Embryophyta</taxon>
        <taxon>Tracheophyta</taxon>
        <taxon>Spermatophyta</taxon>
        <taxon>Magnoliopsida</taxon>
        <taxon>eudicotyledons</taxon>
        <taxon>Gunneridae</taxon>
        <taxon>Pentapetalae</taxon>
        <taxon>rosids</taxon>
        <taxon>fabids</taxon>
        <taxon>Fabales</taxon>
        <taxon>Fabaceae</taxon>
        <taxon>Papilionoideae</taxon>
        <taxon>50 kb inversion clade</taxon>
        <taxon>NPAAA clade</taxon>
        <taxon>indigoferoid/millettioid clade</taxon>
        <taxon>Phaseoleae</taxon>
        <taxon>Mucuna</taxon>
    </lineage>
</organism>
<keyword evidence="1" id="KW-1133">Transmembrane helix</keyword>
<evidence type="ECO:0000256" key="1">
    <source>
        <dbReference type="SAM" id="Phobius"/>
    </source>
</evidence>
<accession>A0A371HNX0</accession>
<keyword evidence="1" id="KW-0812">Transmembrane</keyword>
<evidence type="ECO:0000313" key="2">
    <source>
        <dbReference type="EMBL" id="RDY04505.1"/>
    </source>
</evidence>
<reference evidence="2" key="1">
    <citation type="submission" date="2018-05" db="EMBL/GenBank/DDBJ databases">
        <title>Draft genome of Mucuna pruriens seed.</title>
        <authorList>
            <person name="Nnadi N.E."/>
            <person name="Vos R."/>
            <person name="Hasami M.H."/>
            <person name="Devisetty U.K."/>
            <person name="Aguiy J.C."/>
        </authorList>
    </citation>
    <scope>NUCLEOTIDE SEQUENCE [LARGE SCALE GENOMIC DNA]</scope>
    <source>
        <strain evidence="2">JCA_2017</strain>
    </source>
</reference>
<keyword evidence="1" id="KW-0472">Membrane</keyword>
<protein>
    <submittedName>
        <fullName evidence="2">Uncharacterized protein</fullName>
    </submittedName>
</protein>
<evidence type="ECO:0000313" key="3">
    <source>
        <dbReference type="Proteomes" id="UP000257109"/>
    </source>
</evidence>
<dbReference type="AlphaFoldDB" id="A0A371HNX0"/>
<sequence>MNKGQNRDWFTPLMFQIVKKDKPSAQKGIKYTSMQECKKKKPRDANPYITYQLNISLIRMNRILGNLINPVPNIALIISSVNRSSRSPRPNRLKVKHQRIIIIINSTIFIFHHHTAVQWRWWRRRRQVIALNALAKKVDTILLLILLVRQLSIDQLIIQLSLPLQRRVAGGSITHRFQLKLDTTLVSTGIDAAVFDGEGVSGSDFGFGALVLDVGAPQFAARPSIRRVTMRQRRLWLGASLALLTIPLAIPAILSPLSSSHSPPPPSCFFSKQIRFLGFLLLLPVG</sequence>
<feature type="transmembrane region" description="Helical" evidence="1">
    <location>
        <begin position="235"/>
        <end position="254"/>
    </location>
</feature>
<gene>
    <name evidence="2" type="ORF">CR513_11767</name>
</gene>
<name>A0A371HNX0_MUCPR</name>
<dbReference type="EMBL" id="QJKJ01002063">
    <property type="protein sequence ID" value="RDY04505.1"/>
    <property type="molecule type" value="Genomic_DNA"/>
</dbReference>
<comment type="caution">
    <text evidence="2">The sequence shown here is derived from an EMBL/GenBank/DDBJ whole genome shotgun (WGS) entry which is preliminary data.</text>
</comment>